<name>A0A841ENQ3_9BACT</name>
<proteinExistence type="predicted"/>
<reference evidence="2 3" key="1">
    <citation type="submission" date="2020-08" db="EMBL/GenBank/DDBJ databases">
        <title>Functional genomics of gut bacteria from endangered species of beetles.</title>
        <authorList>
            <person name="Carlos-Shanley C."/>
        </authorList>
    </citation>
    <scope>NUCLEOTIDE SEQUENCE [LARGE SCALE GENOMIC DNA]</scope>
    <source>
        <strain evidence="2 3">S00070</strain>
    </source>
</reference>
<dbReference type="RefSeq" id="WP_184137764.1">
    <property type="nucleotide sequence ID" value="NZ_JACHKT010000058.1"/>
</dbReference>
<comment type="caution">
    <text evidence="2">The sequence shown here is derived from an EMBL/GenBank/DDBJ whole genome shotgun (WGS) entry which is preliminary data.</text>
</comment>
<accession>A0A841ENQ3</accession>
<evidence type="ECO:0000313" key="2">
    <source>
        <dbReference type="EMBL" id="MBB6005707.1"/>
    </source>
</evidence>
<feature type="domain" description="DUF5018" evidence="1">
    <location>
        <begin position="118"/>
        <end position="206"/>
    </location>
</feature>
<organism evidence="2 3">
    <name type="scientific">Arcicella rosea</name>
    <dbReference type="NCBI Taxonomy" id="502909"/>
    <lineage>
        <taxon>Bacteria</taxon>
        <taxon>Pseudomonadati</taxon>
        <taxon>Bacteroidota</taxon>
        <taxon>Cytophagia</taxon>
        <taxon>Cytophagales</taxon>
        <taxon>Flectobacillaceae</taxon>
        <taxon>Arcicella</taxon>
    </lineage>
</organism>
<dbReference type="Proteomes" id="UP000524404">
    <property type="component" value="Unassembled WGS sequence"/>
</dbReference>
<dbReference type="Pfam" id="PF16410">
    <property type="entry name" value="DUF5018"/>
    <property type="match status" value="2"/>
</dbReference>
<evidence type="ECO:0000313" key="3">
    <source>
        <dbReference type="Proteomes" id="UP000524404"/>
    </source>
</evidence>
<sequence>MKSTFTKIILFYLPIMLILMACDEEIIISKSSQRKITKFSFSGLTPVVDATIDEANKKITAVVPATVDISKLIPTITVSLKAKLSPETGKAQDFSNDITYTVTAEDGSTATYKVQVSRTKLSAKDILSFSFNDFSPAVIAKIDNTTKTITATVSSTADLSKLKANITVSERAKVTPASGTILDFSKPVSFTVTAEDGSTQIYTATITKEAPVSTSTLPSSITYISNPFRVSVKSTIKLTWEKGILMKTVENDGTRIIEKTFKRDKNGLITAIETKYGDGTVSTETYTYNASEMAIIVGRMRYTYNDDGFLIQRLTSGGNFGTDSFVNIKWDTQYNAASETYDGSLLNTITSFSNVKNPLWEITKQTQFLLIDTYNYNTTLLYLGEELPFYWSLKYSSGAQTRADITPTLDSQGRITRIVVNQGYALAQDMSISYE</sequence>
<dbReference type="Gene3D" id="2.60.40.2340">
    <property type="match status" value="2"/>
</dbReference>
<dbReference type="InterPro" id="IPR032186">
    <property type="entry name" value="DUF5018"/>
</dbReference>
<gene>
    <name evidence="2" type="ORF">HNP25_004386</name>
</gene>
<dbReference type="EMBL" id="JACHKT010000058">
    <property type="protein sequence ID" value="MBB6005707.1"/>
    <property type="molecule type" value="Genomic_DNA"/>
</dbReference>
<protein>
    <recommendedName>
        <fullName evidence="1">DUF5018 domain-containing protein</fullName>
    </recommendedName>
</protein>
<dbReference type="PROSITE" id="PS51257">
    <property type="entry name" value="PROKAR_LIPOPROTEIN"/>
    <property type="match status" value="1"/>
</dbReference>
<evidence type="ECO:0000259" key="1">
    <source>
        <dbReference type="Pfam" id="PF16410"/>
    </source>
</evidence>
<dbReference type="AlphaFoldDB" id="A0A841ENQ3"/>
<feature type="domain" description="DUF5018" evidence="1">
    <location>
        <begin position="29"/>
        <end position="116"/>
    </location>
</feature>
<keyword evidence="3" id="KW-1185">Reference proteome</keyword>